<name>A0A1V9XIN7_9ACAR</name>
<evidence type="ECO:0000259" key="4">
    <source>
        <dbReference type="PROSITE" id="PS01180"/>
    </source>
</evidence>
<evidence type="ECO:0000256" key="2">
    <source>
        <dbReference type="PROSITE-ProRule" id="PRU00059"/>
    </source>
</evidence>
<dbReference type="InParanoid" id="A0A1V9XIN7"/>
<dbReference type="Proteomes" id="UP000192247">
    <property type="component" value="Unassembled WGS sequence"/>
</dbReference>
<dbReference type="EMBL" id="MNPL01010273">
    <property type="protein sequence ID" value="OQR73233.1"/>
    <property type="molecule type" value="Genomic_DNA"/>
</dbReference>
<organism evidence="5 6">
    <name type="scientific">Tropilaelaps mercedesae</name>
    <dbReference type="NCBI Taxonomy" id="418985"/>
    <lineage>
        <taxon>Eukaryota</taxon>
        <taxon>Metazoa</taxon>
        <taxon>Ecdysozoa</taxon>
        <taxon>Arthropoda</taxon>
        <taxon>Chelicerata</taxon>
        <taxon>Arachnida</taxon>
        <taxon>Acari</taxon>
        <taxon>Parasitiformes</taxon>
        <taxon>Mesostigmata</taxon>
        <taxon>Gamasina</taxon>
        <taxon>Dermanyssoidea</taxon>
        <taxon>Laelapidae</taxon>
        <taxon>Tropilaelaps</taxon>
    </lineage>
</organism>
<feature type="region of interest" description="Disordered" evidence="3">
    <location>
        <begin position="1"/>
        <end position="28"/>
    </location>
</feature>
<evidence type="ECO:0000313" key="6">
    <source>
        <dbReference type="Proteomes" id="UP000192247"/>
    </source>
</evidence>
<evidence type="ECO:0000256" key="1">
    <source>
        <dbReference type="ARBA" id="ARBA00023157"/>
    </source>
</evidence>
<dbReference type="InterPro" id="IPR053207">
    <property type="entry name" value="Non-NMDA_GluR_Accessory"/>
</dbReference>
<dbReference type="GO" id="GO:0005886">
    <property type="term" value="C:plasma membrane"/>
    <property type="evidence" value="ECO:0007669"/>
    <property type="project" value="TreeGrafter"/>
</dbReference>
<gene>
    <name evidence="5" type="ORF">BIW11_09862</name>
</gene>
<dbReference type="PANTHER" id="PTHR47537:SF2">
    <property type="entry name" value="CUBILIN"/>
    <property type="match status" value="1"/>
</dbReference>
<dbReference type="OrthoDB" id="6369184at2759"/>
<dbReference type="AlphaFoldDB" id="A0A1V9XIN7"/>
<evidence type="ECO:0000256" key="3">
    <source>
        <dbReference type="SAM" id="MobiDB-lite"/>
    </source>
</evidence>
<feature type="domain" description="CUB" evidence="4">
    <location>
        <begin position="78"/>
        <end position="139"/>
    </location>
</feature>
<dbReference type="InterPro" id="IPR000859">
    <property type="entry name" value="CUB_dom"/>
</dbReference>
<dbReference type="SUPFAM" id="SSF49854">
    <property type="entry name" value="Spermadhesin, CUB domain"/>
    <property type="match status" value="1"/>
</dbReference>
<keyword evidence="1" id="KW-1015">Disulfide bond</keyword>
<dbReference type="Pfam" id="PF00431">
    <property type="entry name" value="CUB"/>
    <property type="match status" value="1"/>
</dbReference>
<keyword evidence="6" id="KW-1185">Reference proteome</keyword>
<dbReference type="PANTHER" id="PTHR47537">
    <property type="entry name" value="CUBILIN"/>
    <property type="match status" value="1"/>
</dbReference>
<dbReference type="Gene3D" id="2.60.120.290">
    <property type="entry name" value="Spermadhesin, CUB domain"/>
    <property type="match status" value="1"/>
</dbReference>
<dbReference type="PROSITE" id="PS01180">
    <property type="entry name" value="CUB"/>
    <property type="match status" value="1"/>
</dbReference>
<comment type="caution">
    <text evidence="5">The sequence shown here is derived from an EMBL/GenBank/DDBJ whole genome shotgun (WGS) entry which is preliminary data.</text>
</comment>
<dbReference type="InterPro" id="IPR035914">
    <property type="entry name" value="Sperma_CUB_dom_sf"/>
</dbReference>
<sequence>MGTQVSWSHADGLGWPNRSTGHRAGRTRTGRRFAAAVTRNVLRRLIWRQLIAPLVLILLLNPHANDTHAGVHAGPPSCFMEFDSTASKQGNFSSPAYPNNYPENIECYYTFKVTSTSPHLTSVVSREVDTNLPKGVSLP</sequence>
<comment type="caution">
    <text evidence="2">Lacks conserved residue(s) required for the propagation of feature annotation.</text>
</comment>
<evidence type="ECO:0000313" key="5">
    <source>
        <dbReference type="EMBL" id="OQR73233.1"/>
    </source>
</evidence>
<accession>A0A1V9XIN7</accession>
<protein>
    <submittedName>
        <fullName evidence="5">Suppressor of tumorigenicity 14 protein-like</fullName>
    </submittedName>
</protein>
<reference evidence="5 6" key="1">
    <citation type="journal article" date="2017" name="Gigascience">
        <title>Draft genome of the honey bee ectoparasitic mite, Tropilaelaps mercedesae, is shaped by the parasitic life history.</title>
        <authorList>
            <person name="Dong X."/>
            <person name="Armstrong S.D."/>
            <person name="Xia D."/>
            <person name="Makepeace B.L."/>
            <person name="Darby A.C."/>
            <person name="Kadowaki T."/>
        </authorList>
    </citation>
    <scope>NUCLEOTIDE SEQUENCE [LARGE SCALE GENOMIC DNA]</scope>
    <source>
        <strain evidence="5">Wuxi-XJTLU</strain>
    </source>
</reference>
<proteinExistence type="predicted"/>